<dbReference type="EMBL" id="LR214971">
    <property type="protein sequence ID" value="VEU62504.1"/>
    <property type="molecule type" value="Genomic_DNA"/>
</dbReference>
<keyword evidence="1" id="KW-0472">Membrane</keyword>
<evidence type="ECO:0008006" key="4">
    <source>
        <dbReference type="Google" id="ProtNLM"/>
    </source>
</evidence>
<dbReference type="KEGG" id="mds:MDIS_03545"/>
<gene>
    <name evidence="2" type="ORF">NCTC10125_00667</name>
</gene>
<name>A0AAJ5NLU3_9BACT</name>
<reference evidence="2 3" key="1">
    <citation type="submission" date="2019-01" db="EMBL/GenBank/DDBJ databases">
        <authorList>
            <consortium name="Pathogen Informatics"/>
        </authorList>
    </citation>
    <scope>NUCLEOTIDE SEQUENCE [LARGE SCALE GENOMIC DNA]</scope>
    <source>
        <strain evidence="2 3">NCTC10125</strain>
    </source>
</reference>
<proteinExistence type="predicted"/>
<organism evidence="2 3">
    <name type="scientific">Mesomycoplasma dispar</name>
    <dbReference type="NCBI Taxonomy" id="86660"/>
    <lineage>
        <taxon>Bacteria</taxon>
        <taxon>Bacillati</taxon>
        <taxon>Mycoplasmatota</taxon>
        <taxon>Mycoplasmoidales</taxon>
        <taxon>Metamycoplasmataceae</taxon>
        <taxon>Mesomycoplasma</taxon>
    </lineage>
</organism>
<protein>
    <recommendedName>
        <fullName evidence="4">DUF3137 domain-containing protein</fullName>
    </recommendedName>
</protein>
<sequence length="356" mass="41892">MKIINDYQSYDDYVKKANENFRPKLKKVLDKHNETLKLMVKKRKIAIYFGIAAGIIGFLDFILYLFLFKQIFLKMGLILILVIAAIAIILGIICFYKLLSIKNTIKILSKQITRDFNATETYKEAIQVLDRGMEYLGSVSDNVSNLKISISEIKNFTPVEIIGASTAQIYAIRPTHQLLIDKKYKVCFTNVHWRWKVKTKDEWITEESFTGILKIDTRILAEKAFDFRLLSSPNFFEKFFKKDVIKLENNEFNKVFRPQTGDELKIRKMYTPLAMELSLKRYFDTKGVSVSNVKIESNSKFLYFTYNVDWNFMYLDFPKTVKNPESFLKEIFDDFITDTYSLYYILSLIYITLYLD</sequence>
<dbReference type="AlphaFoldDB" id="A0AAJ5NLU3"/>
<evidence type="ECO:0000256" key="1">
    <source>
        <dbReference type="SAM" id="Phobius"/>
    </source>
</evidence>
<feature type="transmembrane region" description="Helical" evidence="1">
    <location>
        <begin position="72"/>
        <end position="96"/>
    </location>
</feature>
<evidence type="ECO:0000313" key="2">
    <source>
        <dbReference type="EMBL" id="VEU62504.1"/>
    </source>
</evidence>
<dbReference type="Proteomes" id="UP000289629">
    <property type="component" value="Chromosome"/>
</dbReference>
<accession>A0AAJ5NLU3</accession>
<feature type="transmembrane region" description="Helical" evidence="1">
    <location>
        <begin position="45"/>
        <end position="66"/>
    </location>
</feature>
<keyword evidence="1" id="KW-1133">Transmembrane helix</keyword>
<evidence type="ECO:0000313" key="3">
    <source>
        <dbReference type="Proteomes" id="UP000289629"/>
    </source>
</evidence>
<dbReference type="RefSeq" id="WP_044635636.1">
    <property type="nucleotide sequence ID" value="NZ_CP007229.1"/>
</dbReference>
<keyword evidence="1" id="KW-0812">Transmembrane</keyword>